<reference evidence="7 8" key="1">
    <citation type="submission" date="2017-08" db="EMBL/GenBank/DDBJ databases">
        <title>Reclassification of Bisgaard taxon 37 and 44.</title>
        <authorList>
            <person name="Christensen H."/>
        </authorList>
    </citation>
    <scope>NUCLEOTIDE SEQUENCE [LARGE SCALE GENOMIC DNA]</scope>
    <source>
        <strain evidence="7 8">B96_3</strain>
    </source>
</reference>
<evidence type="ECO:0000256" key="1">
    <source>
        <dbReference type="ARBA" id="ARBA00004561"/>
    </source>
</evidence>
<dbReference type="Gene3D" id="2.60.40.1090">
    <property type="entry name" value="Fimbrial-type adhesion domain"/>
    <property type="match status" value="1"/>
</dbReference>
<proteinExistence type="inferred from homology"/>
<comment type="similarity">
    <text evidence="2">Belongs to the fimbrial protein family.</text>
</comment>
<feature type="chain" id="PRO_5017466141" description="Fimbrial-type adhesion domain-containing protein" evidence="5">
    <location>
        <begin position="25"/>
        <end position="350"/>
    </location>
</feature>
<feature type="signal peptide" evidence="5">
    <location>
        <begin position="1"/>
        <end position="24"/>
    </location>
</feature>
<dbReference type="InterPro" id="IPR008966">
    <property type="entry name" value="Adhesion_dom_sf"/>
</dbReference>
<keyword evidence="4" id="KW-0281">Fimbrium</keyword>
<comment type="caution">
    <text evidence="7">The sequence shown here is derived from an EMBL/GenBank/DDBJ whole genome shotgun (WGS) entry which is preliminary data.</text>
</comment>
<dbReference type="InterPro" id="IPR036937">
    <property type="entry name" value="Adhesion_dom_fimbrial_sf"/>
</dbReference>
<feature type="domain" description="Fimbrial-type adhesion" evidence="6">
    <location>
        <begin position="201"/>
        <end position="349"/>
    </location>
</feature>
<dbReference type="GO" id="GO:0043709">
    <property type="term" value="P:cell adhesion involved in single-species biofilm formation"/>
    <property type="evidence" value="ECO:0007669"/>
    <property type="project" value="TreeGrafter"/>
</dbReference>
<dbReference type="GO" id="GO:0009289">
    <property type="term" value="C:pilus"/>
    <property type="evidence" value="ECO:0007669"/>
    <property type="project" value="UniProtKB-SubCell"/>
</dbReference>
<comment type="subcellular location">
    <subcellularLocation>
        <location evidence="1">Fimbrium</location>
    </subcellularLocation>
</comment>
<name>A0A3A1Y2A2_9GAMM</name>
<dbReference type="SUPFAM" id="SSF49401">
    <property type="entry name" value="Bacterial adhesins"/>
    <property type="match status" value="1"/>
</dbReference>
<evidence type="ECO:0000256" key="4">
    <source>
        <dbReference type="ARBA" id="ARBA00023263"/>
    </source>
</evidence>
<evidence type="ECO:0000259" key="6">
    <source>
        <dbReference type="Pfam" id="PF00419"/>
    </source>
</evidence>
<keyword evidence="3 5" id="KW-0732">Signal</keyword>
<sequence>MQIVKYLCTSLLAGSLLHYIPAHANTVVQFTGKLNADGKTVNYESVSYYDINSFLCGNVDYDNYRYRIVDWRFSVSPNSAETSRYLKLKRVYFRVQRAAGTGYNLYPVSDGGGALRVTQNFYYQDRIKIYFDLEFDENFLFNGGDITIPANSLLRTTASNCFYVQRDNTSLSTVNQNIFRGGPANFQMVFRSSNAVTLNFTEKTCRVGGQANQTVQLDTVLKSTLDSKRTVKGGDFTIRINCLQATVANAYVIYTDSNTPSNTSQTLSLSRASTAKGVRLQIVDNSTGQAIKFANQPSFNFIGLNDATLFTAANGTRRVIDRSYTVNYVKNGNVSAGTVNAQMIYSFYYR</sequence>
<evidence type="ECO:0000256" key="5">
    <source>
        <dbReference type="SAM" id="SignalP"/>
    </source>
</evidence>
<dbReference type="PANTHER" id="PTHR33420">
    <property type="entry name" value="FIMBRIAL SUBUNIT ELFA-RELATED"/>
    <property type="match status" value="1"/>
</dbReference>
<accession>A0A3A1Y2A2</accession>
<dbReference type="InterPro" id="IPR050263">
    <property type="entry name" value="Bact_Fimbrial_Adh_Pro"/>
</dbReference>
<evidence type="ECO:0000256" key="2">
    <source>
        <dbReference type="ARBA" id="ARBA00006671"/>
    </source>
</evidence>
<gene>
    <name evidence="7" type="ORF">CKF54_06685</name>
</gene>
<dbReference type="InterPro" id="IPR000259">
    <property type="entry name" value="Adhesion_dom_fimbrial"/>
</dbReference>
<dbReference type="Pfam" id="PF00419">
    <property type="entry name" value="Fimbrial"/>
    <property type="match status" value="1"/>
</dbReference>
<dbReference type="OrthoDB" id="5691092at2"/>
<evidence type="ECO:0000313" key="8">
    <source>
        <dbReference type="Proteomes" id="UP000265691"/>
    </source>
</evidence>
<evidence type="ECO:0000313" key="7">
    <source>
        <dbReference type="EMBL" id="RIY31426.1"/>
    </source>
</evidence>
<dbReference type="EMBL" id="NRHC01000094">
    <property type="protein sequence ID" value="RIY31426.1"/>
    <property type="molecule type" value="Genomic_DNA"/>
</dbReference>
<evidence type="ECO:0000256" key="3">
    <source>
        <dbReference type="ARBA" id="ARBA00022729"/>
    </source>
</evidence>
<dbReference type="PANTHER" id="PTHR33420:SF3">
    <property type="entry name" value="FIMBRIAL SUBUNIT ELFA"/>
    <property type="match status" value="1"/>
</dbReference>
<dbReference type="Proteomes" id="UP000265691">
    <property type="component" value="Unassembled WGS sequence"/>
</dbReference>
<dbReference type="AlphaFoldDB" id="A0A3A1Y2A2"/>
<keyword evidence="8" id="KW-1185">Reference proteome</keyword>
<protein>
    <recommendedName>
        <fullName evidence="6">Fimbrial-type adhesion domain-containing protein</fullName>
    </recommendedName>
</protein>
<organism evidence="7 8">
    <name type="scientific">Psittacicella hinzii</name>
    <dbReference type="NCBI Taxonomy" id="2028575"/>
    <lineage>
        <taxon>Bacteria</taxon>
        <taxon>Pseudomonadati</taxon>
        <taxon>Pseudomonadota</taxon>
        <taxon>Gammaproteobacteria</taxon>
        <taxon>Pasteurellales</taxon>
        <taxon>Psittacicellaceae</taxon>
        <taxon>Psittacicella</taxon>
    </lineage>
</organism>
<dbReference type="RefSeq" id="WP_119525587.1">
    <property type="nucleotide sequence ID" value="NZ_NRHC01000094.1"/>
</dbReference>